<accession>A0A6J5KS12</accession>
<evidence type="ECO:0000313" key="1">
    <source>
        <dbReference type="EMBL" id="CAB4123697.1"/>
    </source>
</evidence>
<gene>
    <name evidence="1" type="ORF">UFOVP46_76</name>
</gene>
<sequence>MSNIETYFLITVNTDGTLTSYAQIPTNLPEGIRPANNMDIYEAAKQIVDEFTNQLLADRIVRAVVSAMTPPPEEKVSDRLSALLEERGIKPESVSPAE</sequence>
<proteinExistence type="predicted"/>
<name>A0A6J5KS12_9CAUD</name>
<reference evidence="1" key="1">
    <citation type="submission" date="2020-04" db="EMBL/GenBank/DDBJ databases">
        <authorList>
            <person name="Chiriac C."/>
            <person name="Salcher M."/>
            <person name="Ghai R."/>
            <person name="Kavagutti S V."/>
        </authorList>
    </citation>
    <scope>NUCLEOTIDE SEQUENCE</scope>
</reference>
<protein>
    <submittedName>
        <fullName evidence="1">Uncharacterized protein</fullName>
    </submittedName>
</protein>
<dbReference type="EMBL" id="LR796174">
    <property type="protein sequence ID" value="CAB4123697.1"/>
    <property type="molecule type" value="Genomic_DNA"/>
</dbReference>
<organism evidence="1">
    <name type="scientific">uncultured Caudovirales phage</name>
    <dbReference type="NCBI Taxonomy" id="2100421"/>
    <lineage>
        <taxon>Viruses</taxon>
        <taxon>Duplodnaviria</taxon>
        <taxon>Heunggongvirae</taxon>
        <taxon>Uroviricota</taxon>
        <taxon>Caudoviricetes</taxon>
        <taxon>Peduoviridae</taxon>
        <taxon>Maltschvirus</taxon>
        <taxon>Maltschvirus maltsch</taxon>
    </lineage>
</organism>